<feature type="transmembrane region" description="Helical" evidence="6">
    <location>
        <begin position="188"/>
        <end position="207"/>
    </location>
</feature>
<reference evidence="7 8" key="1">
    <citation type="journal article" date="2014" name="Int. J. Syst. Evol. Microbiol.">
        <title>Nocardioides zeae sp. nov., isolated from the stem of Zea mays.</title>
        <authorList>
            <person name="Glaeser S.P."/>
            <person name="McInroy J.A."/>
            <person name="Busse H.J."/>
            <person name="Kampfer P."/>
        </authorList>
    </citation>
    <scope>NUCLEOTIDE SEQUENCE [LARGE SCALE GENOMIC DNA]</scope>
    <source>
        <strain evidence="7 8">JCM 30728</strain>
    </source>
</reference>
<name>A0A6P0HIR7_9ACTN</name>
<comment type="caution">
    <text evidence="7">The sequence shown here is derived from an EMBL/GenBank/DDBJ whole genome shotgun (WGS) entry which is preliminary data.</text>
</comment>
<dbReference type="InterPro" id="IPR039480">
    <property type="entry name" value="C-C_Bond_Lyase-like"/>
</dbReference>
<sequence>LRRRLIRRGLDGLIREIALDHANGLLGKTVIHPTHVAAVLAFWGTSFLLVLTPGADWAYMINAGLRRRSVAAAVGGLLVGYVALTVLVAAGVAALVARSPQVLTALTLVGATYLVGLGVSAWRSASTSEPVGLPAADVAVALAVPTPRSGWWRQAATGAGTSGLNPKALLLFLALLPQFTDASTGWPVAVQITLLGLVHVVSCALVYTSVGLGARTLLADRPGLARVVTRASAVAMIAIGLGLLARQLLG</sequence>
<dbReference type="PANTHER" id="PTHR30086">
    <property type="entry name" value="ARGININE EXPORTER PROTEIN ARGO"/>
    <property type="match status" value="1"/>
</dbReference>
<protein>
    <submittedName>
        <fullName evidence="7">LysE family transporter</fullName>
    </submittedName>
</protein>
<feature type="non-terminal residue" evidence="7">
    <location>
        <position position="1"/>
    </location>
</feature>
<keyword evidence="4 6" id="KW-1133">Transmembrane helix</keyword>
<keyword evidence="3 6" id="KW-0812">Transmembrane</keyword>
<comment type="subcellular location">
    <subcellularLocation>
        <location evidence="1">Cell membrane</location>
        <topology evidence="1">Multi-pass membrane protein</topology>
    </subcellularLocation>
</comment>
<dbReference type="InterPro" id="IPR001123">
    <property type="entry name" value="LeuE-type"/>
</dbReference>
<dbReference type="GO" id="GO:0005886">
    <property type="term" value="C:plasma membrane"/>
    <property type="evidence" value="ECO:0007669"/>
    <property type="project" value="UniProtKB-SubCell"/>
</dbReference>
<dbReference type="Pfam" id="PF01810">
    <property type="entry name" value="LysE"/>
    <property type="match status" value="1"/>
</dbReference>
<dbReference type="RefSeq" id="WP_163771784.1">
    <property type="nucleotide sequence ID" value="NZ_JAAGXA010000004.1"/>
</dbReference>
<feature type="transmembrane region" description="Helical" evidence="6">
    <location>
        <begin position="227"/>
        <end position="245"/>
    </location>
</feature>
<organism evidence="7 8">
    <name type="scientific">Nocardioides zeae</name>
    <dbReference type="NCBI Taxonomy" id="1457234"/>
    <lineage>
        <taxon>Bacteria</taxon>
        <taxon>Bacillati</taxon>
        <taxon>Actinomycetota</taxon>
        <taxon>Actinomycetes</taxon>
        <taxon>Propionibacteriales</taxon>
        <taxon>Nocardioidaceae</taxon>
        <taxon>Nocardioides</taxon>
    </lineage>
</organism>
<evidence type="ECO:0000313" key="7">
    <source>
        <dbReference type="EMBL" id="NEN78127.1"/>
    </source>
</evidence>
<evidence type="ECO:0000256" key="1">
    <source>
        <dbReference type="ARBA" id="ARBA00004651"/>
    </source>
</evidence>
<gene>
    <name evidence="7" type="ORF">G3T38_07545</name>
</gene>
<keyword evidence="8" id="KW-1185">Reference proteome</keyword>
<evidence type="ECO:0000256" key="4">
    <source>
        <dbReference type="ARBA" id="ARBA00022989"/>
    </source>
</evidence>
<evidence type="ECO:0000313" key="8">
    <source>
        <dbReference type="Proteomes" id="UP000468687"/>
    </source>
</evidence>
<dbReference type="EMBL" id="JAAGXA010000004">
    <property type="protein sequence ID" value="NEN78127.1"/>
    <property type="molecule type" value="Genomic_DNA"/>
</dbReference>
<keyword evidence="5 6" id="KW-0472">Membrane</keyword>
<evidence type="ECO:0000256" key="6">
    <source>
        <dbReference type="SAM" id="Phobius"/>
    </source>
</evidence>
<feature type="transmembrane region" description="Helical" evidence="6">
    <location>
        <begin position="71"/>
        <end position="95"/>
    </location>
</feature>
<dbReference type="GO" id="GO:0015171">
    <property type="term" value="F:amino acid transmembrane transporter activity"/>
    <property type="evidence" value="ECO:0007669"/>
    <property type="project" value="TreeGrafter"/>
</dbReference>
<dbReference type="Proteomes" id="UP000468687">
    <property type="component" value="Unassembled WGS sequence"/>
</dbReference>
<evidence type="ECO:0000256" key="3">
    <source>
        <dbReference type="ARBA" id="ARBA00022692"/>
    </source>
</evidence>
<evidence type="ECO:0000256" key="5">
    <source>
        <dbReference type="ARBA" id="ARBA00023136"/>
    </source>
</evidence>
<accession>A0A6P0HIR7</accession>
<dbReference type="Pfam" id="PF15617">
    <property type="entry name" value="C-C_Bond_Lyase"/>
    <property type="match status" value="1"/>
</dbReference>
<keyword evidence="2" id="KW-1003">Cell membrane</keyword>
<proteinExistence type="predicted"/>
<dbReference type="PANTHER" id="PTHR30086:SF20">
    <property type="entry name" value="ARGININE EXPORTER PROTEIN ARGO-RELATED"/>
    <property type="match status" value="1"/>
</dbReference>
<feature type="transmembrane region" description="Helical" evidence="6">
    <location>
        <begin position="36"/>
        <end position="59"/>
    </location>
</feature>
<feature type="transmembrane region" description="Helical" evidence="6">
    <location>
        <begin position="102"/>
        <end position="122"/>
    </location>
</feature>
<dbReference type="AlphaFoldDB" id="A0A6P0HIR7"/>
<evidence type="ECO:0000256" key="2">
    <source>
        <dbReference type="ARBA" id="ARBA00022475"/>
    </source>
</evidence>